<evidence type="ECO:0000313" key="2">
    <source>
        <dbReference type="Proteomes" id="UP001148629"/>
    </source>
</evidence>
<keyword evidence="2" id="KW-1185">Reference proteome</keyword>
<accession>A0ACC1RL82</accession>
<sequence>MTPKNDSQKDKLLLPGFGRPLNYTPVDSFPCLVGNRGNKWKAATLTIREVCMLKLMEDITNKPEWWRKINDSAIADKWAKEAIEMAWSEYRDNADFTQEMAEACIKELRKKAEIYEETGLIPVMDYSSCAIKSDKLIPEELREALKAAVAPLENVPDDHKDWHPGSDGKVLDIVHPSLWPLLYGRSRILSEKRINVEDCLKYCGMGTAIPNVPESDLEGSNVRFASNASVKTLSSRFQWLPCDVDLTGEHPHIDSYINNLHPVQHAALYPIIEQFIEKSLPAWDVVYNWHQEFQVQRLETTSVGKECMAPEICEAEGNYGCYPHNRPLNEDEPARQEDEQYEDWYDGSDREKCDREWFYRTHPAELPEPKTELNHLIQLESKDIKTSGFFNKASRIQVIVKLANIHLNPEKPTYDGGSWHIEGQRNEHICSTALYYYDCDNITDCTLDFRTPANEEDLMMELDYEQSDHDSIMRTFAIRSEDDTLQDIGSVLTRQDRMLFFPNVYQHHVSPFELVDKTRPGHRKILAMFLVDPAVPIISTANVPPQQQHWWAENATPGARLGKLPPEVTDMVVRNMDFPITLAEAKKIREQLMAERTVLQERTNNKLRTVEWNFCEH</sequence>
<organism evidence="1 2">
    <name type="scientific">Fusarium decemcellulare</name>
    <dbReference type="NCBI Taxonomy" id="57161"/>
    <lineage>
        <taxon>Eukaryota</taxon>
        <taxon>Fungi</taxon>
        <taxon>Dikarya</taxon>
        <taxon>Ascomycota</taxon>
        <taxon>Pezizomycotina</taxon>
        <taxon>Sordariomycetes</taxon>
        <taxon>Hypocreomycetidae</taxon>
        <taxon>Hypocreales</taxon>
        <taxon>Nectriaceae</taxon>
        <taxon>Fusarium</taxon>
        <taxon>Fusarium decemcellulare species complex</taxon>
    </lineage>
</organism>
<gene>
    <name evidence="1" type="ORF">NM208_g13999</name>
</gene>
<dbReference type="EMBL" id="JANRMS010003068">
    <property type="protein sequence ID" value="KAJ3519756.1"/>
    <property type="molecule type" value="Genomic_DNA"/>
</dbReference>
<comment type="caution">
    <text evidence="1">The sequence shown here is derived from an EMBL/GenBank/DDBJ whole genome shotgun (WGS) entry which is preliminary data.</text>
</comment>
<protein>
    <submittedName>
        <fullName evidence="1">Uncharacterized protein</fullName>
    </submittedName>
</protein>
<name>A0ACC1RL82_9HYPO</name>
<evidence type="ECO:0000313" key="1">
    <source>
        <dbReference type="EMBL" id="KAJ3519756.1"/>
    </source>
</evidence>
<reference evidence="1" key="1">
    <citation type="submission" date="2022-08" db="EMBL/GenBank/DDBJ databases">
        <title>Genome Sequence of Fusarium decemcellulare.</title>
        <authorList>
            <person name="Buettner E."/>
        </authorList>
    </citation>
    <scope>NUCLEOTIDE SEQUENCE</scope>
    <source>
        <strain evidence="1">Babe19</strain>
    </source>
</reference>
<proteinExistence type="predicted"/>
<dbReference type="Proteomes" id="UP001148629">
    <property type="component" value="Unassembled WGS sequence"/>
</dbReference>